<feature type="compositionally biased region" description="Basic and acidic residues" evidence="1">
    <location>
        <begin position="62"/>
        <end position="75"/>
    </location>
</feature>
<feature type="compositionally biased region" description="Low complexity" evidence="1">
    <location>
        <begin position="340"/>
        <end position="362"/>
    </location>
</feature>
<dbReference type="EMBL" id="JAHGAV010000183">
    <property type="protein sequence ID" value="KAG6929326.1"/>
    <property type="molecule type" value="Genomic_DNA"/>
</dbReference>
<name>A0A8T1SJP2_CHESE</name>
<evidence type="ECO:0000313" key="2">
    <source>
        <dbReference type="EMBL" id="KAG6929326.1"/>
    </source>
</evidence>
<gene>
    <name evidence="2" type="primary">C2CD4D</name>
    <name evidence="2" type="ORF">G0U57_006072</name>
</gene>
<feature type="region of interest" description="Disordered" evidence="1">
    <location>
        <begin position="1"/>
        <end position="123"/>
    </location>
</feature>
<feature type="region of interest" description="Disordered" evidence="1">
    <location>
        <begin position="262"/>
        <end position="385"/>
    </location>
</feature>
<protein>
    <submittedName>
        <fullName evidence="2">C2 calcium dependent domain containing 4D</fullName>
    </submittedName>
</protein>
<reference evidence="2 3" key="1">
    <citation type="journal article" date="2020" name="G3 (Bethesda)">
        <title>Draft Genome of the Common Snapping Turtle, Chelydra serpentina, a Model for Phenotypic Plasticity in Reptiles.</title>
        <authorList>
            <person name="Das D."/>
            <person name="Singh S.K."/>
            <person name="Bierstedt J."/>
            <person name="Erickson A."/>
            <person name="Galli G.L.J."/>
            <person name="Crossley D.A. 2nd"/>
            <person name="Rhen T."/>
        </authorList>
    </citation>
    <scope>NUCLEOTIDE SEQUENCE [LARGE SCALE GENOMIC DNA]</scope>
    <source>
        <strain evidence="2">KW</strain>
    </source>
</reference>
<feature type="compositionally biased region" description="Basic and acidic residues" evidence="1">
    <location>
        <begin position="323"/>
        <end position="335"/>
    </location>
</feature>
<feature type="compositionally biased region" description="Low complexity" evidence="1">
    <location>
        <begin position="273"/>
        <end position="303"/>
    </location>
</feature>
<feature type="compositionally biased region" description="Polar residues" evidence="1">
    <location>
        <begin position="49"/>
        <end position="61"/>
    </location>
</feature>
<dbReference type="AlphaFoldDB" id="A0A8T1SJP2"/>
<dbReference type="Proteomes" id="UP000765507">
    <property type="component" value="Unassembled WGS sequence"/>
</dbReference>
<feature type="region of interest" description="Disordered" evidence="1">
    <location>
        <begin position="138"/>
        <end position="180"/>
    </location>
</feature>
<accession>A0A8T1SJP2</accession>
<evidence type="ECO:0000256" key="1">
    <source>
        <dbReference type="SAM" id="MobiDB-lite"/>
    </source>
</evidence>
<sequence>MFLSRQKATSKKPGPLPTCPNVLTPDRIPKFFIPPKLSTLYGRAPGRSPGSQQSPQGTGSPETHRALTRAADRHVSHTQSLHQDPTARAEGEAGQQLPPACSMPHLVSPGGFPLLPESPHTRRRESLFHTACPPHRISLDLSPAPGARLSPPEPWPWRPGAQPGAFDSDTTSSAGSSPFGSPVLGHSLACQAHGGRPLCSRTPDAQAVGRASSLSAEEASSTDNSPSFPRRQAEPSWGAAARLAPPPFHPLDVICCPAGGPGAHGGAEPRRVPAPLLRVRPGQRAAARPAGQRRGALPAALRPPARRLLRGPAAATGHGAEAAQRRGQEEPEPHLQRGFLLRGPGAPRAARPQPPAQGAQQGLRREAGRRAGRGRGPAAGPAAPL</sequence>
<feature type="non-terminal residue" evidence="2">
    <location>
        <position position="385"/>
    </location>
</feature>
<dbReference type="InterPro" id="IPR043549">
    <property type="entry name" value="C2C4C/C2C4D"/>
</dbReference>
<dbReference type="PANTHER" id="PTHR46291:SF1">
    <property type="entry name" value="C2 CALCIUM-DEPENDENT DOMAIN-CONTAINING PROTEIN 4D"/>
    <property type="match status" value="1"/>
</dbReference>
<evidence type="ECO:0000313" key="3">
    <source>
        <dbReference type="Proteomes" id="UP000765507"/>
    </source>
</evidence>
<feature type="compositionally biased region" description="Low complexity" evidence="1">
    <location>
        <begin position="376"/>
        <end position="385"/>
    </location>
</feature>
<feature type="compositionally biased region" description="Low complexity" evidence="1">
    <location>
        <begin position="211"/>
        <end position="221"/>
    </location>
</feature>
<organism evidence="2 3">
    <name type="scientific">Chelydra serpentina</name>
    <name type="common">Snapping turtle</name>
    <name type="synonym">Testudo serpentina</name>
    <dbReference type="NCBI Taxonomy" id="8475"/>
    <lineage>
        <taxon>Eukaryota</taxon>
        <taxon>Metazoa</taxon>
        <taxon>Chordata</taxon>
        <taxon>Craniata</taxon>
        <taxon>Vertebrata</taxon>
        <taxon>Euteleostomi</taxon>
        <taxon>Archelosauria</taxon>
        <taxon>Testudinata</taxon>
        <taxon>Testudines</taxon>
        <taxon>Cryptodira</taxon>
        <taxon>Durocryptodira</taxon>
        <taxon>Americhelydia</taxon>
        <taxon>Chelydroidea</taxon>
        <taxon>Chelydridae</taxon>
        <taxon>Chelydra</taxon>
    </lineage>
</organism>
<keyword evidence="3" id="KW-1185">Reference proteome</keyword>
<feature type="region of interest" description="Disordered" evidence="1">
    <location>
        <begin position="193"/>
        <end position="243"/>
    </location>
</feature>
<proteinExistence type="predicted"/>
<feature type="compositionally biased region" description="Polar residues" evidence="1">
    <location>
        <begin position="168"/>
        <end position="179"/>
    </location>
</feature>
<dbReference type="PANTHER" id="PTHR46291">
    <property type="entry name" value="C2 DOMAIN-CONTAINING PROTEIN"/>
    <property type="match status" value="1"/>
</dbReference>
<dbReference type="OrthoDB" id="9947256at2759"/>
<comment type="caution">
    <text evidence="2">The sequence shown here is derived from an EMBL/GenBank/DDBJ whole genome shotgun (WGS) entry which is preliminary data.</text>
</comment>
<feature type="compositionally biased region" description="Low complexity" evidence="1">
    <location>
        <begin position="310"/>
        <end position="322"/>
    </location>
</feature>